<feature type="chain" id="PRO_5021346240" description="SCAN box domain-containing protein" evidence="2">
    <location>
        <begin position="25"/>
        <end position="438"/>
    </location>
</feature>
<evidence type="ECO:0000313" key="4">
    <source>
        <dbReference type="Proteomes" id="UP000499080"/>
    </source>
</evidence>
<sequence length="438" mass="49939">MSRLPVSGVIVLVLVDVTFPKTLTTESDVSQPNRGYQNRPLNVDVSLLKHGGTKEDLKALAADLGIEVTDDMTFLNIKDLIIKSASYDANFCKSCLTFIISERKAEETLQRDQLEKERSFELEKLKIQAEQSSIGSIKSSDDICPSFDLQRMLIQFEKDGDMALYLTLCERQFKILKVPPDLWVTYLISSLPAEIGRLLAREPEIKIHDFEYVKTLLLQRFKMNAVKYRILFSPHKKAPESTWKDFAFELQSCFQSWLDELEIKTLEDLKALIISGQMKKRTNPVNGIGCADFGATHSIAGKEITPYLKRFSELSSEIRDKIEKKQDRRKKQFGRRRRPLYFSPGDKVWVTTHPVSKAHSKITAKFVPKRDGPYLILTQKSPTTYIVSRLDSPNGPLGTYHVSALHPVQSRDTQPVSPIKKRGRPPKTRTTCWSTIIC</sequence>
<evidence type="ECO:0000256" key="1">
    <source>
        <dbReference type="SAM" id="MobiDB-lite"/>
    </source>
</evidence>
<dbReference type="PANTHER" id="PTHR46888">
    <property type="entry name" value="ZINC KNUCKLE DOMAINCONTAINING PROTEIN-RELATED"/>
    <property type="match status" value="1"/>
</dbReference>
<keyword evidence="2" id="KW-0732">Signal</keyword>
<keyword evidence="4" id="KW-1185">Reference proteome</keyword>
<accession>A0A4Y2R8A9</accession>
<name>A0A4Y2R8A9_ARAVE</name>
<feature type="signal peptide" evidence="2">
    <location>
        <begin position="1"/>
        <end position="24"/>
    </location>
</feature>
<dbReference type="PANTHER" id="PTHR46888:SF1">
    <property type="entry name" value="RIBONUCLEASE H"/>
    <property type="match status" value="1"/>
</dbReference>
<dbReference type="EMBL" id="BGPR01016137">
    <property type="protein sequence ID" value="GBN71978.1"/>
    <property type="molecule type" value="Genomic_DNA"/>
</dbReference>
<comment type="caution">
    <text evidence="3">The sequence shown here is derived from an EMBL/GenBank/DDBJ whole genome shotgun (WGS) entry which is preliminary data.</text>
</comment>
<evidence type="ECO:0000313" key="3">
    <source>
        <dbReference type="EMBL" id="GBN71978.1"/>
    </source>
</evidence>
<dbReference type="AlphaFoldDB" id="A0A4Y2R8A9"/>
<proteinExistence type="predicted"/>
<feature type="region of interest" description="Disordered" evidence="1">
    <location>
        <begin position="409"/>
        <end position="428"/>
    </location>
</feature>
<evidence type="ECO:0000256" key="2">
    <source>
        <dbReference type="SAM" id="SignalP"/>
    </source>
</evidence>
<gene>
    <name evidence="3" type="ORF">AVEN_99235_1</name>
</gene>
<protein>
    <recommendedName>
        <fullName evidence="5">SCAN box domain-containing protein</fullName>
    </recommendedName>
</protein>
<evidence type="ECO:0008006" key="5">
    <source>
        <dbReference type="Google" id="ProtNLM"/>
    </source>
</evidence>
<organism evidence="3 4">
    <name type="scientific">Araneus ventricosus</name>
    <name type="common">Orbweaver spider</name>
    <name type="synonym">Epeira ventricosa</name>
    <dbReference type="NCBI Taxonomy" id="182803"/>
    <lineage>
        <taxon>Eukaryota</taxon>
        <taxon>Metazoa</taxon>
        <taxon>Ecdysozoa</taxon>
        <taxon>Arthropoda</taxon>
        <taxon>Chelicerata</taxon>
        <taxon>Arachnida</taxon>
        <taxon>Araneae</taxon>
        <taxon>Araneomorphae</taxon>
        <taxon>Entelegynae</taxon>
        <taxon>Araneoidea</taxon>
        <taxon>Araneidae</taxon>
        <taxon>Araneus</taxon>
    </lineage>
</organism>
<dbReference type="Proteomes" id="UP000499080">
    <property type="component" value="Unassembled WGS sequence"/>
</dbReference>
<reference evidence="3 4" key="1">
    <citation type="journal article" date="2019" name="Sci. Rep.">
        <title>Orb-weaving spider Araneus ventricosus genome elucidates the spidroin gene catalogue.</title>
        <authorList>
            <person name="Kono N."/>
            <person name="Nakamura H."/>
            <person name="Ohtoshi R."/>
            <person name="Moran D.A.P."/>
            <person name="Shinohara A."/>
            <person name="Yoshida Y."/>
            <person name="Fujiwara M."/>
            <person name="Mori M."/>
            <person name="Tomita M."/>
            <person name="Arakawa K."/>
        </authorList>
    </citation>
    <scope>NUCLEOTIDE SEQUENCE [LARGE SCALE GENOMIC DNA]</scope>
</reference>